<dbReference type="PaxDb" id="3218-PP1S63_149V6.1"/>
<keyword evidence="4" id="KW-1185">Reference proteome</keyword>
<dbReference type="PANTHER" id="PTHR37244">
    <property type="entry name" value="NADP-SPECIFIC GLUTAMATE DEHYDROGENASE"/>
    <property type="match status" value="1"/>
</dbReference>
<dbReference type="KEGG" id="ppp:112286094"/>
<reference evidence="2 4" key="1">
    <citation type="journal article" date="2008" name="Science">
        <title>The Physcomitrella genome reveals evolutionary insights into the conquest of land by plants.</title>
        <authorList>
            <person name="Rensing S."/>
            <person name="Lang D."/>
            <person name="Zimmer A."/>
            <person name="Terry A."/>
            <person name="Salamov A."/>
            <person name="Shapiro H."/>
            <person name="Nishiyama T."/>
            <person name="Perroud P.-F."/>
            <person name="Lindquist E."/>
            <person name="Kamisugi Y."/>
            <person name="Tanahashi T."/>
            <person name="Sakakibara K."/>
            <person name="Fujita T."/>
            <person name="Oishi K."/>
            <person name="Shin-I T."/>
            <person name="Kuroki Y."/>
            <person name="Toyoda A."/>
            <person name="Suzuki Y."/>
            <person name="Hashimoto A."/>
            <person name="Yamaguchi K."/>
            <person name="Sugano A."/>
            <person name="Kohara Y."/>
            <person name="Fujiyama A."/>
            <person name="Anterola A."/>
            <person name="Aoki S."/>
            <person name="Ashton N."/>
            <person name="Barbazuk W.B."/>
            <person name="Barker E."/>
            <person name="Bennetzen J."/>
            <person name="Bezanilla M."/>
            <person name="Blankenship R."/>
            <person name="Cho S.H."/>
            <person name="Dutcher S."/>
            <person name="Estelle M."/>
            <person name="Fawcett J.A."/>
            <person name="Gundlach H."/>
            <person name="Hanada K."/>
            <person name="Heyl A."/>
            <person name="Hicks K.A."/>
            <person name="Hugh J."/>
            <person name="Lohr M."/>
            <person name="Mayer K."/>
            <person name="Melkozernov A."/>
            <person name="Murata T."/>
            <person name="Nelson D."/>
            <person name="Pils B."/>
            <person name="Prigge M."/>
            <person name="Reiss B."/>
            <person name="Renner T."/>
            <person name="Rombauts S."/>
            <person name="Rushton P."/>
            <person name="Sanderfoot A."/>
            <person name="Schween G."/>
            <person name="Shiu S.-H."/>
            <person name="Stueber K."/>
            <person name="Theodoulou F.L."/>
            <person name="Tu H."/>
            <person name="Van de Peer Y."/>
            <person name="Verrier P.J."/>
            <person name="Waters E."/>
            <person name="Wood A."/>
            <person name="Yang L."/>
            <person name="Cove D."/>
            <person name="Cuming A."/>
            <person name="Hasebe M."/>
            <person name="Lucas S."/>
            <person name="Mishler D.B."/>
            <person name="Reski R."/>
            <person name="Grigoriev I."/>
            <person name="Quatrano R.S."/>
            <person name="Boore J.L."/>
        </authorList>
    </citation>
    <scope>NUCLEOTIDE SEQUENCE [LARGE SCALE GENOMIC DNA]</scope>
    <source>
        <strain evidence="3 4">cv. Gransden 2004</strain>
    </source>
</reference>
<keyword evidence="1" id="KW-0472">Membrane</keyword>
<protein>
    <recommendedName>
        <fullName evidence="5">Erythronate-4-phosphate dehydrogenase family protein</fullName>
    </recommendedName>
</protein>
<keyword evidence="1" id="KW-0812">Transmembrane</keyword>
<proteinExistence type="predicted"/>
<organism evidence="2">
    <name type="scientific">Physcomitrium patens</name>
    <name type="common">Spreading-leaved earth moss</name>
    <name type="synonym">Physcomitrella patens</name>
    <dbReference type="NCBI Taxonomy" id="3218"/>
    <lineage>
        <taxon>Eukaryota</taxon>
        <taxon>Viridiplantae</taxon>
        <taxon>Streptophyta</taxon>
        <taxon>Embryophyta</taxon>
        <taxon>Bryophyta</taxon>
        <taxon>Bryophytina</taxon>
        <taxon>Bryopsida</taxon>
        <taxon>Funariidae</taxon>
        <taxon>Funariales</taxon>
        <taxon>Funariaceae</taxon>
        <taxon>Physcomitrium</taxon>
    </lineage>
</organism>
<accession>A0A2K1L8D9</accession>
<sequence length="330" mass="35866">MDDFEEDRMGLGGEMSVAQKNGRAALFGYTVAASPGQAWFDVRVIYVRVTECPLDDAPESLTIRFPARSIGTALEVNGARISPSEEVCLVLKRDRVDTDSSEATYLSTDNLRTSGSLKFEVLHKEEVLLCGALEQSQPAADAEEYKGSEAISTPEKTTKLGWTMECACAVGQSGCVFLKGRHDYPSVALAHPVMEVCVVGRFAGTPVILTQTVQILARRRPNRQATLDAIPETEEVTCNQPRFMDVDQPVRGNQPDLFMDHADKAITSFGYALEGSPYGDQDNGQLTWFNAGVRVGVGIGLGMCLGVGIGVGLMIRTYQATTRTFRRGLL</sequence>
<evidence type="ECO:0008006" key="5">
    <source>
        <dbReference type="Google" id="ProtNLM"/>
    </source>
</evidence>
<keyword evidence="1" id="KW-1133">Transmembrane helix</keyword>
<evidence type="ECO:0000313" key="3">
    <source>
        <dbReference type="EnsemblPlants" id="Pp3c1_15940V3.1"/>
    </source>
</evidence>
<dbReference type="AlphaFoldDB" id="A0A2K1L8D9"/>
<dbReference type="Gramene" id="Pp3c1_15940V3.2">
    <property type="protein sequence ID" value="Pp3c1_15940V3.2"/>
    <property type="gene ID" value="Pp3c1_15940"/>
</dbReference>
<dbReference type="EnsemblPlants" id="Pp3c1_15940V3.2">
    <property type="protein sequence ID" value="Pp3c1_15940V3.2"/>
    <property type="gene ID" value="Pp3c1_15940"/>
</dbReference>
<dbReference type="OMA" id="CHDIESF"/>
<gene>
    <name evidence="3" type="primary">LOC112286094</name>
    <name evidence="2" type="ORF">PHYPA_000724</name>
</gene>
<dbReference type="OrthoDB" id="2016101at2759"/>
<reference evidence="3" key="3">
    <citation type="submission" date="2020-12" db="UniProtKB">
        <authorList>
            <consortium name="EnsemblPlants"/>
        </authorList>
    </citation>
    <scope>IDENTIFICATION</scope>
</reference>
<feature type="transmembrane region" description="Helical" evidence="1">
    <location>
        <begin position="295"/>
        <end position="318"/>
    </location>
</feature>
<evidence type="ECO:0000313" key="2">
    <source>
        <dbReference type="EMBL" id="PNR62300.1"/>
    </source>
</evidence>
<dbReference type="Proteomes" id="UP000006727">
    <property type="component" value="Chromosome 1"/>
</dbReference>
<dbReference type="GO" id="GO:0004617">
    <property type="term" value="F:phosphoglycerate dehydrogenase activity"/>
    <property type="evidence" value="ECO:0000318"/>
    <property type="project" value="GO_Central"/>
</dbReference>
<name>A0A2K1L8D9_PHYPA</name>
<dbReference type="PANTHER" id="PTHR37244:SF1">
    <property type="entry name" value="NADP-SPECIFIC GLUTAMATE DEHYDROGENASE"/>
    <property type="match status" value="1"/>
</dbReference>
<dbReference type="Gramene" id="Pp3c1_15940V3.1">
    <property type="protein sequence ID" value="Pp3c1_15940V3.1"/>
    <property type="gene ID" value="Pp3c1_15940"/>
</dbReference>
<dbReference type="FunCoup" id="A0A2K1L8D9">
    <property type="interactions" value="53"/>
</dbReference>
<dbReference type="STRING" id="3218.A0A2K1L8D9"/>
<evidence type="ECO:0000256" key="1">
    <source>
        <dbReference type="SAM" id="Phobius"/>
    </source>
</evidence>
<dbReference type="GeneID" id="112286094"/>
<dbReference type="EnsemblPlants" id="Pp3c1_15940V3.1">
    <property type="protein sequence ID" value="Pp3c1_15940V3.1"/>
    <property type="gene ID" value="Pp3c1_15940"/>
</dbReference>
<evidence type="ECO:0000313" key="4">
    <source>
        <dbReference type="Proteomes" id="UP000006727"/>
    </source>
</evidence>
<dbReference type="EMBL" id="ABEU02000001">
    <property type="protein sequence ID" value="PNR62300.1"/>
    <property type="molecule type" value="Genomic_DNA"/>
</dbReference>
<reference evidence="2 4" key="2">
    <citation type="journal article" date="2018" name="Plant J.">
        <title>The Physcomitrella patens chromosome-scale assembly reveals moss genome structure and evolution.</title>
        <authorList>
            <person name="Lang D."/>
            <person name="Ullrich K.K."/>
            <person name="Murat F."/>
            <person name="Fuchs J."/>
            <person name="Jenkins J."/>
            <person name="Haas F.B."/>
            <person name="Piednoel M."/>
            <person name="Gundlach H."/>
            <person name="Van Bel M."/>
            <person name="Meyberg R."/>
            <person name="Vives C."/>
            <person name="Morata J."/>
            <person name="Symeonidi A."/>
            <person name="Hiss M."/>
            <person name="Muchero W."/>
            <person name="Kamisugi Y."/>
            <person name="Saleh O."/>
            <person name="Blanc G."/>
            <person name="Decker E.L."/>
            <person name="van Gessel N."/>
            <person name="Grimwood J."/>
            <person name="Hayes R.D."/>
            <person name="Graham S.W."/>
            <person name="Gunter L.E."/>
            <person name="McDaniel S.F."/>
            <person name="Hoernstein S.N.W."/>
            <person name="Larsson A."/>
            <person name="Li F.W."/>
            <person name="Perroud P.F."/>
            <person name="Phillips J."/>
            <person name="Ranjan P."/>
            <person name="Rokshar D.S."/>
            <person name="Rothfels C.J."/>
            <person name="Schneider L."/>
            <person name="Shu S."/>
            <person name="Stevenson D.W."/>
            <person name="Thummler F."/>
            <person name="Tillich M."/>
            <person name="Villarreal Aguilar J.C."/>
            <person name="Widiez T."/>
            <person name="Wong G.K."/>
            <person name="Wymore A."/>
            <person name="Zhang Y."/>
            <person name="Zimmer A.D."/>
            <person name="Quatrano R.S."/>
            <person name="Mayer K.F.X."/>
            <person name="Goodstein D."/>
            <person name="Casacuberta J.M."/>
            <person name="Vandepoele K."/>
            <person name="Reski R."/>
            <person name="Cuming A.C."/>
            <person name="Tuskan G.A."/>
            <person name="Maumus F."/>
            <person name="Salse J."/>
            <person name="Schmutz J."/>
            <person name="Rensing S.A."/>
        </authorList>
    </citation>
    <scope>NUCLEOTIDE SEQUENCE [LARGE SCALE GENOMIC DNA]</scope>
    <source>
        <strain evidence="3 4">cv. Gransden 2004</strain>
    </source>
</reference>
<dbReference type="RefSeq" id="XP_024383431.1">
    <property type="nucleotide sequence ID" value="XM_024527663.2"/>
</dbReference>